<feature type="compositionally biased region" description="Polar residues" evidence="1">
    <location>
        <begin position="140"/>
        <end position="150"/>
    </location>
</feature>
<proteinExistence type="predicted"/>
<reference evidence="2" key="1">
    <citation type="submission" date="2022-10" db="EMBL/GenBank/DDBJ databases">
        <authorList>
            <person name="Yu W.X."/>
        </authorList>
    </citation>
    <scope>NUCLEOTIDE SEQUENCE</scope>
    <source>
        <strain evidence="2">AAT</strain>
    </source>
</reference>
<evidence type="ECO:0000313" key="2">
    <source>
        <dbReference type="EMBL" id="MCW3789401.1"/>
    </source>
</evidence>
<accession>A0AAE3M8X8</accession>
<dbReference type="Proteomes" id="UP001209229">
    <property type="component" value="Unassembled WGS sequence"/>
</dbReference>
<dbReference type="InterPro" id="IPR036086">
    <property type="entry name" value="ParB/Sulfiredoxin_sf"/>
</dbReference>
<sequence length="275" mass="31172">MAKKKLGLSGGLGKFREEIKELVILSDLQSFIPPLTEEEKGLLLESIKSEGIREPIDIWHDGEKNIIVDGHNRYNIAQELGVSFKTKEHKFESIEGVKEWMLKKQLGRRNLTDANRSYLIGLLYNNRKESKGGDRRSQRNNDQSSVSKAKNTAELIAEQTGMSIRSIKSAGEYAKGIDELDGELKSKILIGKEKIPKSDIQKLSRRKPKQKINNKADLDKHLMDSMNSTINGNSKISSNKISVKKKIVQIIEEVGEDVFLEIINEVIPQRENYRS</sequence>
<protein>
    <recommendedName>
        <fullName evidence="4">ParB/Sulfiredoxin domain-containing protein</fullName>
    </recommendedName>
</protein>
<evidence type="ECO:0008006" key="4">
    <source>
        <dbReference type="Google" id="ProtNLM"/>
    </source>
</evidence>
<gene>
    <name evidence="2" type="ORF">OM075_23260</name>
</gene>
<dbReference type="Gene3D" id="3.90.1530.10">
    <property type="entry name" value="Conserved hypothetical protein from pyrococcus furiosus pfu- 392566-001, ParB domain"/>
    <property type="match status" value="1"/>
</dbReference>
<evidence type="ECO:0000256" key="1">
    <source>
        <dbReference type="SAM" id="MobiDB-lite"/>
    </source>
</evidence>
<keyword evidence="3" id="KW-1185">Reference proteome</keyword>
<feature type="compositionally biased region" description="Basic and acidic residues" evidence="1">
    <location>
        <begin position="129"/>
        <end position="139"/>
    </location>
</feature>
<organism evidence="2 3">
    <name type="scientific">Plebeiibacterium sediminum</name>
    <dbReference type="NCBI Taxonomy" id="2992112"/>
    <lineage>
        <taxon>Bacteria</taxon>
        <taxon>Pseudomonadati</taxon>
        <taxon>Bacteroidota</taxon>
        <taxon>Bacteroidia</taxon>
        <taxon>Marinilabiliales</taxon>
        <taxon>Marinilabiliaceae</taxon>
        <taxon>Plebeiibacterium</taxon>
    </lineage>
</organism>
<evidence type="ECO:0000313" key="3">
    <source>
        <dbReference type="Proteomes" id="UP001209229"/>
    </source>
</evidence>
<dbReference type="AlphaFoldDB" id="A0AAE3M8X8"/>
<dbReference type="RefSeq" id="WP_301192955.1">
    <property type="nucleotide sequence ID" value="NZ_JAPDPJ010000106.1"/>
</dbReference>
<name>A0AAE3M8X8_9BACT</name>
<dbReference type="SUPFAM" id="SSF110849">
    <property type="entry name" value="ParB/Sulfiredoxin"/>
    <property type="match status" value="1"/>
</dbReference>
<feature type="region of interest" description="Disordered" evidence="1">
    <location>
        <begin position="129"/>
        <end position="152"/>
    </location>
</feature>
<comment type="caution">
    <text evidence="2">The sequence shown here is derived from an EMBL/GenBank/DDBJ whole genome shotgun (WGS) entry which is preliminary data.</text>
</comment>
<dbReference type="EMBL" id="JAPDPJ010000106">
    <property type="protein sequence ID" value="MCW3789401.1"/>
    <property type="molecule type" value="Genomic_DNA"/>
</dbReference>